<dbReference type="EMBL" id="KB707266">
    <property type="protein sequence ID" value="EMR63121.1"/>
    <property type="molecule type" value="Genomic_DNA"/>
</dbReference>
<dbReference type="Pfam" id="PF00410">
    <property type="entry name" value="Ribosomal_S8"/>
    <property type="match status" value="1"/>
</dbReference>
<dbReference type="HOGENOM" id="CLU_107213_0_0_1"/>
<evidence type="ECO:0000256" key="3">
    <source>
        <dbReference type="ARBA" id="ARBA00023274"/>
    </source>
</evidence>
<dbReference type="GO" id="GO:0006412">
    <property type="term" value="P:translation"/>
    <property type="evidence" value="ECO:0007669"/>
    <property type="project" value="InterPro"/>
</dbReference>
<evidence type="ECO:0000313" key="5">
    <source>
        <dbReference type="Proteomes" id="UP000012174"/>
    </source>
</evidence>
<name>M7SZX1_EUTLA</name>
<evidence type="ECO:0000256" key="2">
    <source>
        <dbReference type="ARBA" id="ARBA00022980"/>
    </source>
</evidence>
<dbReference type="OrthoDB" id="409928at2759"/>
<comment type="similarity">
    <text evidence="1">Belongs to the universal ribosomal protein uS8 family.</text>
</comment>
<dbReference type="FunFam" id="3.30.1370.30:FF:000006">
    <property type="entry name" value="40S ribosomal protein S8"/>
    <property type="match status" value="1"/>
</dbReference>
<dbReference type="Gene3D" id="3.30.1370.30">
    <property type="match status" value="1"/>
</dbReference>
<dbReference type="GO" id="GO:0005840">
    <property type="term" value="C:ribosome"/>
    <property type="evidence" value="ECO:0007669"/>
    <property type="project" value="UniProtKB-KW"/>
</dbReference>
<evidence type="ECO:0000256" key="1">
    <source>
        <dbReference type="ARBA" id="ARBA00006471"/>
    </source>
</evidence>
<keyword evidence="5" id="KW-1185">Reference proteome</keyword>
<dbReference type="InterPro" id="IPR000630">
    <property type="entry name" value="Ribosomal_uS8"/>
</dbReference>
<sequence length="167" mass="17843">MGIANVVNMCSHLQNASKASLGLTSVAHTKYNLAVALALHRAGFLTFVTRGGPRPPDPSTVLSTYEPEPLTTANVARQRLWVGLKYSANEPVLRRVSSITTPKRPVTANLSALKRLVRGFDASRQQGLNLGECMFVGTDLGVLESREAVERHVGASYSVWGGGSGLV</sequence>
<dbReference type="OMA" id="KYWQNEP"/>
<keyword evidence="3" id="KW-0687">Ribonucleoprotein</keyword>
<keyword evidence="2 4" id="KW-0689">Ribosomal protein</keyword>
<accession>M7SZX1</accession>
<dbReference type="GO" id="GO:1990904">
    <property type="term" value="C:ribonucleoprotein complex"/>
    <property type="evidence" value="ECO:0007669"/>
    <property type="project" value="UniProtKB-KW"/>
</dbReference>
<dbReference type="GO" id="GO:0003735">
    <property type="term" value="F:structural constituent of ribosome"/>
    <property type="evidence" value="ECO:0007669"/>
    <property type="project" value="InterPro"/>
</dbReference>
<dbReference type="KEGG" id="ela:UCREL1_9932"/>
<evidence type="ECO:0000313" key="4">
    <source>
        <dbReference type="EMBL" id="EMR63121.1"/>
    </source>
</evidence>
<proteinExistence type="inferred from homology"/>
<protein>
    <submittedName>
        <fullName evidence="4">Putative mitochondrial 37s ribosomal protein s8 protein</fullName>
    </submittedName>
</protein>
<dbReference type="AlphaFoldDB" id="M7SZX1"/>
<gene>
    <name evidence="4" type="ORF">UCREL1_9932</name>
</gene>
<dbReference type="SUPFAM" id="SSF56047">
    <property type="entry name" value="Ribosomal protein S8"/>
    <property type="match status" value="1"/>
</dbReference>
<dbReference type="eggNOG" id="ENOG502RXRN">
    <property type="taxonomic scope" value="Eukaryota"/>
</dbReference>
<reference evidence="5" key="1">
    <citation type="journal article" date="2013" name="Genome Announc.">
        <title>Draft genome sequence of the grapevine dieback fungus Eutypa lata UCR-EL1.</title>
        <authorList>
            <person name="Blanco-Ulate B."/>
            <person name="Rolshausen P.E."/>
            <person name="Cantu D."/>
        </authorList>
    </citation>
    <scope>NUCLEOTIDE SEQUENCE [LARGE SCALE GENOMIC DNA]</scope>
    <source>
        <strain evidence="5">UCR-EL1</strain>
    </source>
</reference>
<organism evidence="4 5">
    <name type="scientific">Eutypa lata (strain UCR-EL1)</name>
    <name type="common">Grapevine dieback disease fungus</name>
    <name type="synonym">Eutypa armeniacae</name>
    <dbReference type="NCBI Taxonomy" id="1287681"/>
    <lineage>
        <taxon>Eukaryota</taxon>
        <taxon>Fungi</taxon>
        <taxon>Dikarya</taxon>
        <taxon>Ascomycota</taxon>
        <taxon>Pezizomycotina</taxon>
        <taxon>Sordariomycetes</taxon>
        <taxon>Xylariomycetidae</taxon>
        <taxon>Xylariales</taxon>
        <taxon>Diatrypaceae</taxon>
        <taxon>Eutypa</taxon>
    </lineage>
</organism>
<dbReference type="STRING" id="1287681.M7SZX1"/>
<dbReference type="Proteomes" id="UP000012174">
    <property type="component" value="Unassembled WGS sequence"/>
</dbReference>
<dbReference type="InterPro" id="IPR035987">
    <property type="entry name" value="Ribosomal_uS8_sf"/>
</dbReference>